<dbReference type="AlphaFoldDB" id="Q9P1J7"/>
<protein>
    <submittedName>
        <fullName evidence="2">HCG1776130</fullName>
    </submittedName>
    <submittedName>
        <fullName evidence="1">PRO1316</fullName>
    </submittedName>
</protein>
<reference evidence="1" key="1">
    <citation type="submission" date="1998-12" db="EMBL/GenBank/DDBJ databases">
        <title>Functional prediction of the coding sequences of 121 new genes deduced by analysis of cDNA clones from human fetal liver.</title>
        <authorList>
            <person name="Zhang C."/>
            <person name="Yu Y."/>
            <person name="Zhang S."/>
            <person name="Wei H."/>
            <person name="Zhou G."/>
            <person name="Ouyang S."/>
            <person name="Luo L."/>
            <person name="Bi J."/>
            <person name="Liu M."/>
            <person name="He F."/>
        </authorList>
    </citation>
    <scope>NUCLEOTIDE SEQUENCE</scope>
    <source>
        <tissue evidence="1">Liver</tissue>
    </source>
</reference>
<dbReference type="EMBL" id="AF116632">
    <property type="protein sequence ID" value="AAF71055.1"/>
    <property type="molecule type" value="mRNA"/>
</dbReference>
<dbReference type="EMBL" id="CH471058">
    <property type="protein sequence ID" value="EAX10991.1"/>
    <property type="molecule type" value="Genomic_DNA"/>
</dbReference>
<reference evidence="2" key="3">
    <citation type="submission" date="2005-09" db="EMBL/GenBank/DDBJ databases">
        <authorList>
            <person name="Mural R.J."/>
            <person name="Istrail S."/>
            <person name="Sutton G."/>
            <person name="Florea L."/>
            <person name="Halpern A.L."/>
            <person name="Mobarry C.M."/>
            <person name="Lippert R."/>
            <person name="Walenz B."/>
            <person name="Shatkay H."/>
            <person name="Dew I."/>
            <person name="Miller J.R."/>
            <person name="Flanigan M.J."/>
            <person name="Edwards N.J."/>
            <person name="Bolanos R."/>
            <person name="Fasulo D."/>
            <person name="Halldorsson B.V."/>
            <person name="Hannenhalli S."/>
            <person name="Turner R."/>
            <person name="Yooseph S."/>
            <person name="Lu F."/>
            <person name="Nusskern D.R."/>
            <person name="Shue B.C."/>
            <person name="Zheng X.H."/>
            <person name="Zhong F."/>
            <person name="Delcher A.L."/>
            <person name="Huson D.H."/>
            <person name="Kravitz S.A."/>
            <person name="Mouchard L."/>
            <person name="Reinert K."/>
            <person name="Remington K.A."/>
            <person name="Clark A.G."/>
            <person name="Waterman M.S."/>
            <person name="Eichler E.E."/>
            <person name="Adams M.D."/>
            <person name="Hunkapiller M.W."/>
            <person name="Myers E.W."/>
            <person name="Venter J.C."/>
        </authorList>
    </citation>
    <scope>NUCLEOTIDE SEQUENCE</scope>
</reference>
<accession>Q9P1J7</accession>
<proteinExistence type="evidence at transcript level"/>
<reference evidence="2" key="2">
    <citation type="journal article" date="2001" name="Science">
        <title>The sequence of the human genome.</title>
        <authorList>
            <person name="Venter J.C."/>
            <person name="Adams M.D."/>
            <person name="Myers E.W."/>
            <person name="Li P.W."/>
            <person name="Mural R.J."/>
            <person name="Sutton G.G."/>
            <person name="Smith H.O."/>
            <person name="Yandell M."/>
            <person name="Evans C.A."/>
            <person name="Holt R.A."/>
            <person name="Gocayne J.D."/>
            <person name="Amanatides P."/>
            <person name="Ballew R.M."/>
            <person name="Huson D.H."/>
            <person name="Wortman J.R."/>
            <person name="Zhang Q."/>
            <person name="Kodira C.D."/>
            <person name="Zheng X.H."/>
            <person name="Chen L."/>
            <person name="Skupski M."/>
            <person name="Subramanian G."/>
            <person name="Thomas P.D."/>
            <person name="Zhang J."/>
            <person name="Gabor Miklos G.L."/>
            <person name="Nelson C."/>
            <person name="Broder S."/>
            <person name="Clark A.G."/>
            <person name="Nadeau J."/>
            <person name="McKusick V.A."/>
            <person name="Zinder N."/>
            <person name="Levine A.J."/>
            <person name="Roberts R.J."/>
            <person name="Simon M."/>
            <person name="Slayman C."/>
            <person name="Hunkapiller M."/>
            <person name="Bolanos R."/>
            <person name="Delcher A."/>
            <person name="Dew I."/>
            <person name="Fasulo D."/>
            <person name="Flanigan M."/>
            <person name="Florea L."/>
            <person name="Halpern A."/>
            <person name="Hannenhalli S."/>
            <person name="Kravitz S."/>
            <person name="Levy S."/>
            <person name="Mobarry C."/>
            <person name="Reinert K."/>
            <person name="Remington K."/>
            <person name="Abu-Threideh J."/>
            <person name="Beasley E."/>
            <person name="Biddick K."/>
            <person name="Bonazzi V."/>
            <person name="Brandon R."/>
            <person name="Cargill M."/>
            <person name="Chandramouliswaran I."/>
            <person name="Charlab R."/>
            <person name="Chaturvedi K."/>
            <person name="Deng Z."/>
            <person name="Di Francesco V."/>
            <person name="Dunn P."/>
            <person name="Eilbeck K."/>
            <person name="Evangelista C."/>
            <person name="Gabrielian A.E."/>
            <person name="Gan W."/>
            <person name="Ge W."/>
            <person name="Gong F."/>
            <person name="Gu Z."/>
            <person name="Guan P."/>
            <person name="Heiman T.J."/>
            <person name="Higgins M.E."/>
            <person name="Ji R.R."/>
            <person name="Ke Z."/>
            <person name="Ketchum K.A."/>
            <person name="Lai Z."/>
            <person name="Lei Y."/>
            <person name="Li Z."/>
            <person name="Li J."/>
            <person name="Liang Y."/>
            <person name="Lin X."/>
            <person name="Lu F."/>
            <person name="Merkulov G.V."/>
            <person name="Milshina N."/>
            <person name="Moore H.M."/>
            <person name="Naik A.K."/>
            <person name="Narayan V.A."/>
            <person name="Neelam B."/>
            <person name="Nusskern D."/>
            <person name="Rusch D.B."/>
            <person name="Salzberg S."/>
            <person name="Shao W."/>
            <person name="Shue B."/>
            <person name="Sun J."/>
            <person name="Wang Z."/>
            <person name="Wang A."/>
            <person name="Wang X."/>
            <person name="Wang J."/>
            <person name="Wei M."/>
            <person name="Wides R."/>
            <person name="Xiao C."/>
            <person name="Yan C."/>
            <person name="Yao A."/>
            <person name="Ye J."/>
            <person name="Zhan M."/>
            <person name="Zhang W."/>
            <person name="Zhang H."/>
            <person name="Zhao Q."/>
            <person name="Zheng L."/>
            <person name="Zhong F."/>
            <person name="Zhong W."/>
            <person name="Zhu S."/>
            <person name="Zhao S."/>
            <person name="Gilbert D."/>
            <person name="Baumhueter S."/>
            <person name="Spier G."/>
            <person name="Carter C."/>
            <person name="Cravchik A."/>
            <person name="Woodage T."/>
            <person name="Ali F."/>
            <person name="An H."/>
            <person name="Awe A."/>
            <person name="Baldwin D."/>
            <person name="Baden H."/>
            <person name="Barnstead M."/>
            <person name="Barrow I."/>
            <person name="Beeson K."/>
            <person name="Busam D."/>
            <person name="Carver A."/>
            <person name="Center A."/>
            <person name="Cheng M.L."/>
            <person name="Curry L."/>
            <person name="Danaher S."/>
            <person name="Davenport L."/>
            <person name="Desilets R."/>
            <person name="Dietz S."/>
            <person name="Dodson K."/>
            <person name="Doup L."/>
            <person name="Ferriera S."/>
            <person name="Garg N."/>
            <person name="Gluecksmann A."/>
            <person name="Hart B."/>
            <person name="Haynes J."/>
            <person name="Haynes C."/>
            <person name="Heiner C."/>
            <person name="Hladun S."/>
            <person name="Hostin D."/>
            <person name="Houck J."/>
            <person name="Howland T."/>
            <person name="Ibegwam C."/>
            <person name="Johnson J."/>
            <person name="Kalush F."/>
            <person name="Kline L."/>
            <person name="Koduru S."/>
            <person name="Love A."/>
            <person name="Mann F."/>
            <person name="May D."/>
            <person name="McCawley S."/>
            <person name="McIntosh T."/>
            <person name="McMullen I."/>
            <person name="Moy M."/>
            <person name="Moy L."/>
            <person name="Murphy B."/>
            <person name="Nelson K."/>
            <person name="Pfannkoch C."/>
            <person name="Pratts E."/>
            <person name="Puri V."/>
            <person name="Qureshi H."/>
            <person name="Reardon M."/>
            <person name="Rodriguez R."/>
            <person name="Rogers Y.H."/>
            <person name="Romblad D."/>
            <person name="Ruhfel B."/>
            <person name="Scott R."/>
            <person name="Sitter C."/>
            <person name="Smallwood M."/>
            <person name="Stewart E."/>
            <person name="Strong R."/>
            <person name="Suh E."/>
            <person name="Thomas R."/>
            <person name="Tint N.N."/>
            <person name="Tse S."/>
            <person name="Vech C."/>
            <person name="Wang G."/>
            <person name="Wetter J."/>
            <person name="Williams S."/>
            <person name="Williams M."/>
            <person name="Windsor S."/>
            <person name="Winn-Deen E."/>
            <person name="Wolfe K."/>
            <person name="Zaveri J."/>
            <person name="Zaveri K."/>
            <person name="Abril J.F."/>
            <person name="Guigo R."/>
            <person name="Campbell M.J."/>
            <person name="Sjolander K.V."/>
            <person name="Karlak B."/>
            <person name="Kejariwal A."/>
            <person name="Mi H."/>
            <person name="Lazareva B."/>
            <person name="Hatton T."/>
            <person name="Narechania A."/>
            <person name="Diemer K."/>
            <person name="Muruganujan A."/>
            <person name="Guo N."/>
            <person name="Sato S."/>
            <person name="Bafna V."/>
            <person name="Istrail S."/>
            <person name="Lippert R."/>
            <person name="Schwartz R."/>
            <person name="Walenz B."/>
            <person name="Yooseph S."/>
            <person name="Allen D."/>
            <person name="Basu A."/>
            <person name="Baxendale J."/>
            <person name="Blick L."/>
            <person name="Caminha M."/>
            <person name="Carnes-Stine J."/>
            <person name="Caulk P."/>
            <person name="Chiang Y.H."/>
            <person name="Coyne M."/>
            <person name="Dahlke C."/>
            <person name="Mays A."/>
            <person name="Dombroski M."/>
            <person name="Donnelly M."/>
            <person name="Ely D."/>
            <person name="Esparham S."/>
            <person name="Fosler C."/>
            <person name="Gire H."/>
            <person name="Glanowski S."/>
            <person name="Glasser K."/>
            <person name="Glodek A."/>
            <person name="Gorokhov M."/>
            <person name="Graham K."/>
            <person name="Gropman B."/>
            <person name="Harris M."/>
            <person name="Heil J."/>
            <person name="Henderson S."/>
            <person name="Hoover J."/>
            <person name="Jennings D."/>
            <person name="Jordan C."/>
            <person name="Jordan J."/>
            <person name="Kasha J."/>
            <person name="Kagan L."/>
            <person name="Kraft C."/>
            <person name="Levitsky A."/>
            <person name="Lewis M."/>
            <person name="Liu X."/>
            <person name="Lopez J."/>
            <person name="Ma D."/>
            <person name="Majoros W."/>
            <person name="McDaniel J."/>
            <person name="Murphy S."/>
            <person name="Newman M."/>
            <person name="Nguyen T."/>
            <person name="Nguyen N."/>
            <person name="Nodell M."/>
            <person name="Pan S."/>
            <person name="Peck J."/>
            <person name="Peterson M."/>
            <person name="Rowe W."/>
            <person name="Sanders R."/>
            <person name="Scott J."/>
            <person name="Simpson M."/>
            <person name="Smith T."/>
            <person name="Sprague A."/>
            <person name="Stockwell T."/>
            <person name="Turner R."/>
            <person name="Venter E."/>
            <person name="Wang M."/>
            <person name="Wen M."/>
            <person name="Wu D."/>
            <person name="Wu M."/>
            <person name="Xia A."/>
            <person name="Zandieh A."/>
            <person name="Zhu X."/>
        </authorList>
    </citation>
    <scope>NUCLEOTIDE SEQUENCE</scope>
</reference>
<name>Q9P1J7_HUMAN</name>
<organism evidence="1">
    <name type="scientific">Homo sapiens</name>
    <name type="common">Human</name>
    <dbReference type="NCBI Taxonomy" id="9606"/>
    <lineage>
        <taxon>Eukaryota</taxon>
        <taxon>Metazoa</taxon>
        <taxon>Chordata</taxon>
        <taxon>Craniata</taxon>
        <taxon>Vertebrata</taxon>
        <taxon>Euteleostomi</taxon>
        <taxon>Mammalia</taxon>
        <taxon>Eutheria</taxon>
        <taxon>Euarchontoglires</taxon>
        <taxon>Primates</taxon>
        <taxon>Haplorrhini</taxon>
        <taxon>Catarrhini</taxon>
        <taxon>Hominidae</taxon>
        <taxon>Homo</taxon>
    </lineage>
</organism>
<evidence type="ECO:0000313" key="2">
    <source>
        <dbReference type="EMBL" id="EAX10991.1"/>
    </source>
</evidence>
<evidence type="ECO:0000313" key="1">
    <source>
        <dbReference type="EMBL" id="AAF71055.1"/>
    </source>
</evidence>
<sequence length="86" mass="10430">MGIKIVFHHGFNLHFLIMRLNNFFMFIFHSHFCEMPFFCYLSPCPQFCFIRGSYVLWIQMPFVHICCKNLLSVNDLVLLWYISEKN</sequence>
<gene>
    <name evidence="2" type="ORF">hCG_1776130</name>
</gene>